<evidence type="ECO:0000313" key="1">
    <source>
        <dbReference type="EMBL" id="EEF47446.1"/>
    </source>
</evidence>
<reference evidence="2" key="1">
    <citation type="journal article" date="2010" name="Nat. Biotechnol.">
        <title>Draft genome sequence of the oilseed species Ricinus communis.</title>
        <authorList>
            <person name="Chan A.P."/>
            <person name="Crabtree J."/>
            <person name="Zhao Q."/>
            <person name="Lorenzi H."/>
            <person name="Orvis J."/>
            <person name="Puiu D."/>
            <person name="Melake-Berhan A."/>
            <person name="Jones K.M."/>
            <person name="Redman J."/>
            <person name="Chen G."/>
            <person name="Cahoon E.B."/>
            <person name="Gedil M."/>
            <person name="Stanke M."/>
            <person name="Haas B.J."/>
            <person name="Wortman J.R."/>
            <person name="Fraser-Liggett C.M."/>
            <person name="Ravel J."/>
            <person name="Rabinowicz P.D."/>
        </authorList>
    </citation>
    <scope>NUCLEOTIDE SEQUENCE [LARGE SCALE GENOMIC DNA]</scope>
    <source>
        <strain evidence="2">cv. Hale</strain>
    </source>
</reference>
<dbReference type="PANTHER" id="PTHR36030:SF2">
    <property type="entry name" value="DUF4005 DOMAIN-CONTAINING PROTEIN"/>
    <property type="match status" value="1"/>
</dbReference>
<keyword evidence="2" id="KW-1185">Reference proteome</keyword>
<dbReference type="Proteomes" id="UP000008311">
    <property type="component" value="Unassembled WGS sequence"/>
</dbReference>
<dbReference type="KEGG" id="rcu:8286774"/>
<proteinExistence type="predicted"/>
<name>B9RMC3_RICCO</name>
<dbReference type="InParanoid" id="B9RMC3"/>
<dbReference type="EMBL" id="EQ973789">
    <property type="protein sequence ID" value="EEF47446.1"/>
    <property type="molecule type" value="Genomic_DNA"/>
</dbReference>
<dbReference type="AlphaFoldDB" id="B9RMC3"/>
<organism evidence="1 2">
    <name type="scientific">Ricinus communis</name>
    <name type="common">Castor bean</name>
    <dbReference type="NCBI Taxonomy" id="3988"/>
    <lineage>
        <taxon>Eukaryota</taxon>
        <taxon>Viridiplantae</taxon>
        <taxon>Streptophyta</taxon>
        <taxon>Embryophyta</taxon>
        <taxon>Tracheophyta</taxon>
        <taxon>Spermatophyta</taxon>
        <taxon>Magnoliopsida</taxon>
        <taxon>eudicotyledons</taxon>
        <taxon>Gunneridae</taxon>
        <taxon>Pentapetalae</taxon>
        <taxon>rosids</taxon>
        <taxon>fabids</taxon>
        <taxon>Malpighiales</taxon>
        <taxon>Euphorbiaceae</taxon>
        <taxon>Acalyphoideae</taxon>
        <taxon>Acalypheae</taxon>
        <taxon>Ricinus</taxon>
    </lineage>
</organism>
<dbReference type="OrthoDB" id="911847at2759"/>
<accession>B9RMC3</accession>
<dbReference type="PANTHER" id="PTHR36030">
    <property type="entry name" value="CALMODULIN-BINDING DOMAIN-CONTAINING PROTEIN"/>
    <property type="match status" value="1"/>
</dbReference>
<gene>
    <name evidence="1" type="ORF">RCOM_1079440</name>
</gene>
<sequence length="137" mass="15158">MEINHKGRGFMRSKLAKAKSFFRVNHSKPNTMQVQCISNTKVSPSPYTYSPNGSNNSSSIQKIMSSAQPCPLPVQHSSRVTPTCSMDFPTGQSIQKVSASCQLGSYGGDENVDIKAASYISYVRERFKLEKLDSEAW</sequence>
<evidence type="ECO:0000313" key="2">
    <source>
        <dbReference type="Proteomes" id="UP000008311"/>
    </source>
</evidence>
<protein>
    <submittedName>
        <fullName evidence="1">Uncharacterized protein</fullName>
    </submittedName>
</protein>